<dbReference type="GO" id="GO:0008033">
    <property type="term" value="P:tRNA processing"/>
    <property type="evidence" value="ECO:0007669"/>
    <property type="project" value="UniProtKB-KW"/>
</dbReference>
<evidence type="ECO:0000256" key="8">
    <source>
        <dbReference type="ARBA" id="ARBA00022895"/>
    </source>
</evidence>
<feature type="region of interest" description="Disordered" evidence="14">
    <location>
        <begin position="75"/>
        <end position="110"/>
    </location>
</feature>
<keyword evidence="12" id="KW-0539">Nucleus</keyword>
<accession>A0A0F4YZQ9</accession>
<keyword evidence="7" id="KW-0819">tRNA processing</keyword>
<evidence type="ECO:0000256" key="5">
    <source>
        <dbReference type="ARBA" id="ARBA00019746"/>
    </source>
</evidence>
<evidence type="ECO:0000256" key="3">
    <source>
        <dbReference type="ARBA" id="ARBA00008529"/>
    </source>
</evidence>
<evidence type="ECO:0000256" key="6">
    <source>
        <dbReference type="ARBA" id="ARBA00022454"/>
    </source>
</evidence>
<evidence type="ECO:0000256" key="4">
    <source>
        <dbReference type="ARBA" id="ARBA00011534"/>
    </source>
</evidence>
<gene>
    <name evidence="15" type="ORF">T310_2259</name>
</gene>
<sequence>MAPAPQPSSETPAVSLHASYSSPHPPTSQTFHHPVSAPLDINGSVAAKKAYLSELRGLVTKMQGEINAFLTERMEEDKKAAEAQGQGLKDSEREAKEEENYGEENVEDDA</sequence>
<dbReference type="Pfam" id="PF08738">
    <property type="entry name" value="Gon7"/>
    <property type="match status" value="1"/>
</dbReference>
<keyword evidence="16" id="KW-1185">Reference proteome</keyword>
<evidence type="ECO:0000256" key="12">
    <source>
        <dbReference type="ARBA" id="ARBA00023242"/>
    </source>
</evidence>
<dbReference type="EMBL" id="LASV01000088">
    <property type="protein sequence ID" value="KKA23719.1"/>
    <property type="molecule type" value="Genomic_DNA"/>
</dbReference>
<comment type="subcellular location">
    <subcellularLocation>
        <location evidence="2">Chromosome</location>
        <location evidence="2">Telomere</location>
    </subcellularLocation>
    <subcellularLocation>
        <location evidence="1">Nucleus</location>
    </subcellularLocation>
</comment>
<dbReference type="STRING" id="1408163.A0A0F4YZQ9"/>
<dbReference type="InterPro" id="IPR014849">
    <property type="entry name" value="EKC/KEOPS_Gon7"/>
</dbReference>
<feature type="compositionally biased region" description="Basic and acidic residues" evidence="14">
    <location>
        <begin position="89"/>
        <end position="99"/>
    </location>
</feature>
<reference evidence="15 16" key="1">
    <citation type="submission" date="2015-04" db="EMBL/GenBank/DDBJ databases">
        <authorList>
            <person name="Heijne W.H."/>
            <person name="Fedorova N.D."/>
            <person name="Nierman W.C."/>
            <person name="Vollebregt A.W."/>
            <person name="Zhao Z."/>
            <person name="Wu L."/>
            <person name="Kumar M."/>
            <person name="Stam H."/>
            <person name="van den Berg M.A."/>
            <person name="Pel H.J."/>
        </authorList>
    </citation>
    <scope>NUCLEOTIDE SEQUENCE [LARGE SCALE GENOMIC DNA]</scope>
    <source>
        <strain evidence="15 16">CBS 393.64</strain>
    </source>
</reference>
<feature type="compositionally biased region" description="Acidic residues" evidence="14">
    <location>
        <begin position="100"/>
        <end position="110"/>
    </location>
</feature>
<evidence type="ECO:0000256" key="13">
    <source>
        <dbReference type="ARBA" id="ARBA00025393"/>
    </source>
</evidence>
<keyword evidence="9" id="KW-0805">Transcription regulation</keyword>
<evidence type="ECO:0000313" key="15">
    <source>
        <dbReference type="EMBL" id="KKA23719.1"/>
    </source>
</evidence>
<dbReference type="GO" id="GO:0005634">
    <property type="term" value="C:nucleus"/>
    <property type="evidence" value="ECO:0007669"/>
    <property type="project" value="UniProtKB-SubCell"/>
</dbReference>
<keyword evidence="6" id="KW-0158">Chromosome</keyword>
<evidence type="ECO:0000256" key="1">
    <source>
        <dbReference type="ARBA" id="ARBA00004123"/>
    </source>
</evidence>
<evidence type="ECO:0000256" key="7">
    <source>
        <dbReference type="ARBA" id="ARBA00022694"/>
    </source>
</evidence>
<feature type="region of interest" description="Disordered" evidence="14">
    <location>
        <begin position="1"/>
        <end position="39"/>
    </location>
</feature>
<dbReference type="AlphaFoldDB" id="A0A0F4YZQ9"/>
<name>A0A0F4YZQ9_RASE3</name>
<comment type="function">
    <text evidence="13">Component of the EKC/KEOPS complex that is required for the formation of a threonylcarbamoyl group on adenosine at position 37 (t(6)A37) in tRNAs that read codons beginning with adenine. The complex is probably involved in the transfer of the threonylcarbamoyl moiety of threonylcarbamoyl-AMP (TC-AMP) to the N6 group of A37. GON7 likely plays a supporting role to the catalytic subunit KAE1 in the complex. The EKC/KEOPS complex also promotes both telomere uncapping and telomere elongation. The complex is required for efficient recruitment of transcriptional coactivators.</text>
</comment>
<keyword evidence="10" id="KW-0010">Activator</keyword>
<dbReference type="GO" id="GO:0000781">
    <property type="term" value="C:chromosome, telomeric region"/>
    <property type="evidence" value="ECO:0007669"/>
    <property type="project" value="UniProtKB-SubCell"/>
</dbReference>
<dbReference type="RefSeq" id="XP_013330331.1">
    <property type="nucleotide sequence ID" value="XM_013474877.1"/>
</dbReference>
<dbReference type="OrthoDB" id="2288868at2759"/>
<dbReference type="Proteomes" id="UP000053958">
    <property type="component" value="Unassembled WGS sequence"/>
</dbReference>
<protein>
    <recommendedName>
        <fullName evidence="5">EKC/KEOPS complex subunit GON7</fullName>
    </recommendedName>
</protein>
<evidence type="ECO:0000256" key="11">
    <source>
        <dbReference type="ARBA" id="ARBA00023163"/>
    </source>
</evidence>
<comment type="caution">
    <text evidence="15">The sequence shown here is derived from an EMBL/GenBank/DDBJ whole genome shotgun (WGS) entry which is preliminary data.</text>
</comment>
<proteinExistence type="inferred from homology"/>
<comment type="subunit">
    <text evidence="4">Component of the EKC/KEOPS complex composed of at least BUD32, CGI121, GON7, KAE1 and PCC1; the whole complex dimerizes.</text>
</comment>
<dbReference type="GeneID" id="25314610"/>
<evidence type="ECO:0000256" key="14">
    <source>
        <dbReference type="SAM" id="MobiDB-lite"/>
    </source>
</evidence>
<keyword evidence="8" id="KW-0779">Telomere</keyword>
<evidence type="ECO:0000256" key="9">
    <source>
        <dbReference type="ARBA" id="ARBA00023015"/>
    </source>
</evidence>
<keyword evidence="11" id="KW-0804">Transcription</keyword>
<organism evidence="15 16">
    <name type="scientific">Rasamsonia emersonii (strain ATCC 16479 / CBS 393.64 / IMI 116815)</name>
    <dbReference type="NCBI Taxonomy" id="1408163"/>
    <lineage>
        <taxon>Eukaryota</taxon>
        <taxon>Fungi</taxon>
        <taxon>Dikarya</taxon>
        <taxon>Ascomycota</taxon>
        <taxon>Pezizomycotina</taxon>
        <taxon>Eurotiomycetes</taxon>
        <taxon>Eurotiomycetidae</taxon>
        <taxon>Eurotiales</taxon>
        <taxon>Trichocomaceae</taxon>
        <taxon>Rasamsonia</taxon>
    </lineage>
</organism>
<evidence type="ECO:0000313" key="16">
    <source>
        <dbReference type="Proteomes" id="UP000053958"/>
    </source>
</evidence>
<feature type="compositionally biased region" description="Polar residues" evidence="14">
    <location>
        <begin position="7"/>
        <end position="31"/>
    </location>
</feature>
<evidence type="ECO:0000256" key="2">
    <source>
        <dbReference type="ARBA" id="ARBA00004574"/>
    </source>
</evidence>
<comment type="similarity">
    <text evidence="3">Belongs to the GON7 family.</text>
</comment>
<evidence type="ECO:0000256" key="10">
    <source>
        <dbReference type="ARBA" id="ARBA00023159"/>
    </source>
</evidence>